<keyword evidence="3" id="KW-0810">Translation regulation</keyword>
<name>A0A543BMB7_9MICO</name>
<dbReference type="EMBL" id="VFOX01000001">
    <property type="protein sequence ID" value="TQL85966.1"/>
    <property type="molecule type" value="Genomic_DNA"/>
</dbReference>
<reference evidence="4 5" key="1">
    <citation type="submission" date="2019-06" db="EMBL/GenBank/DDBJ databases">
        <title>Sequencing the genomes of 1000 actinobacteria strains.</title>
        <authorList>
            <person name="Klenk H.-P."/>
        </authorList>
    </citation>
    <scope>NUCLEOTIDE SEQUENCE [LARGE SCALE GENOMIC DNA]</scope>
    <source>
        <strain evidence="4 5">DSM 20169</strain>
    </source>
</reference>
<dbReference type="OrthoDB" id="3268119at2"/>
<evidence type="ECO:0000313" key="4">
    <source>
        <dbReference type="EMBL" id="TQL85966.1"/>
    </source>
</evidence>
<evidence type="ECO:0000256" key="1">
    <source>
        <dbReference type="ARBA" id="ARBA00022490"/>
    </source>
</evidence>
<dbReference type="InterPro" id="IPR003775">
    <property type="entry name" value="Flagellar_assembly_factor_FliW"/>
</dbReference>
<dbReference type="PANTHER" id="PTHR39190">
    <property type="entry name" value="FLAGELLAR ASSEMBLY FACTOR FLIW"/>
    <property type="match status" value="1"/>
</dbReference>
<keyword evidence="4" id="KW-0282">Flagellum</keyword>
<dbReference type="SUPFAM" id="SSF141457">
    <property type="entry name" value="BH3618-like"/>
    <property type="match status" value="1"/>
</dbReference>
<dbReference type="Proteomes" id="UP000317209">
    <property type="component" value="Unassembled WGS sequence"/>
</dbReference>
<evidence type="ECO:0000256" key="3">
    <source>
        <dbReference type="ARBA" id="ARBA00022845"/>
    </source>
</evidence>
<accession>A0A543BMB7</accession>
<keyword evidence="4" id="KW-0966">Cell projection</keyword>
<keyword evidence="5" id="KW-1185">Reference proteome</keyword>
<dbReference type="GO" id="GO:0006417">
    <property type="term" value="P:regulation of translation"/>
    <property type="evidence" value="ECO:0007669"/>
    <property type="project" value="UniProtKB-KW"/>
</dbReference>
<gene>
    <name evidence="4" type="ORF">FB560_1603</name>
</gene>
<dbReference type="PANTHER" id="PTHR39190:SF1">
    <property type="entry name" value="FLAGELLAR ASSEMBLY FACTOR FLIW"/>
    <property type="match status" value="1"/>
</dbReference>
<dbReference type="GO" id="GO:0044780">
    <property type="term" value="P:bacterial-type flagellum assembly"/>
    <property type="evidence" value="ECO:0007669"/>
    <property type="project" value="InterPro"/>
</dbReference>
<comment type="caution">
    <text evidence="4">The sequence shown here is derived from an EMBL/GenBank/DDBJ whole genome shotgun (WGS) entry which is preliminary data.</text>
</comment>
<keyword evidence="2" id="KW-1005">Bacterial flagellum biogenesis</keyword>
<dbReference type="AlphaFoldDB" id="A0A543BMB7"/>
<dbReference type="InterPro" id="IPR024046">
    <property type="entry name" value="Flagellar_assmbl_FliW_dom_sf"/>
</dbReference>
<keyword evidence="1" id="KW-0963">Cytoplasm</keyword>
<proteinExistence type="predicted"/>
<evidence type="ECO:0000313" key="5">
    <source>
        <dbReference type="Proteomes" id="UP000317209"/>
    </source>
</evidence>
<keyword evidence="4" id="KW-0969">Cilium</keyword>
<organism evidence="4 5">
    <name type="scientific">Microbacterium saperdae</name>
    <dbReference type="NCBI Taxonomy" id="69368"/>
    <lineage>
        <taxon>Bacteria</taxon>
        <taxon>Bacillati</taxon>
        <taxon>Actinomycetota</taxon>
        <taxon>Actinomycetes</taxon>
        <taxon>Micrococcales</taxon>
        <taxon>Microbacteriaceae</taxon>
        <taxon>Microbacterium</taxon>
    </lineage>
</organism>
<dbReference type="Gene3D" id="2.30.290.10">
    <property type="entry name" value="BH3618-like"/>
    <property type="match status" value="1"/>
</dbReference>
<evidence type="ECO:0000256" key="2">
    <source>
        <dbReference type="ARBA" id="ARBA00022795"/>
    </source>
</evidence>
<dbReference type="RefSeq" id="WP_141871869.1">
    <property type="nucleotide sequence ID" value="NZ_VFOX01000001.1"/>
</dbReference>
<sequence length="132" mass="13837">MTATTPASSTAAIVFASPMHGLSPYTAFELEAISGAEGLYALRAVDADVRLFLLDAAAVDRDYAPPIPAPVRAEIGVDGDDVIRVYVVANPSDEGVHVNLRAPIVVHAATGRAAQVILEEQTYPIRALLGGR</sequence>
<dbReference type="Pfam" id="PF02623">
    <property type="entry name" value="FliW"/>
    <property type="match status" value="1"/>
</dbReference>
<protein>
    <submittedName>
        <fullName evidence="4">Flagellar assembly factor FliW</fullName>
    </submittedName>
</protein>